<evidence type="ECO:0000313" key="1">
    <source>
        <dbReference type="EMBL" id="KAH9824463.1"/>
    </source>
</evidence>
<comment type="caution">
    <text evidence="1">The sequence shown here is derived from an EMBL/GenBank/DDBJ whole genome shotgun (WGS) entry which is preliminary data.</text>
</comment>
<dbReference type="EMBL" id="RIBY02002156">
    <property type="protein sequence ID" value="KAH9824463.1"/>
    <property type="molecule type" value="Genomic_DNA"/>
</dbReference>
<reference evidence="1 2" key="1">
    <citation type="journal article" date="2018" name="IMA Fungus">
        <title>IMA Genome-F 10: Nine draft genome sequences of Claviceps purpurea s.lat., including C. arundinis, C. humidiphila, and C. cf. spartinae, pseudomolecules for the pitch canker pathogen Fusarium circinatum, draft genome of Davidsoniella eucalypti, Grosmannia galeiformis, Quambalaria eucalypti, and Teratosphaeria destructans.</title>
        <authorList>
            <person name="Wingfield B.D."/>
            <person name="Liu M."/>
            <person name="Nguyen H.D."/>
            <person name="Lane F.A."/>
            <person name="Morgan S.W."/>
            <person name="De Vos L."/>
            <person name="Wilken P.M."/>
            <person name="Duong T.A."/>
            <person name="Aylward J."/>
            <person name="Coetzee M.P."/>
            <person name="Dadej K."/>
            <person name="De Beer Z.W."/>
            <person name="Findlay W."/>
            <person name="Havenga M."/>
            <person name="Kolarik M."/>
            <person name="Menzies J.G."/>
            <person name="Naidoo K."/>
            <person name="Pochopski O."/>
            <person name="Shoukouhi P."/>
            <person name="Santana Q.C."/>
            <person name="Seifert K.A."/>
            <person name="Soal N."/>
            <person name="Steenkamp E.T."/>
            <person name="Tatham C.T."/>
            <person name="van der Nest M.A."/>
            <person name="Wingfield M.J."/>
        </authorList>
    </citation>
    <scope>NUCLEOTIDE SEQUENCE [LARGE SCALE GENOMIC DNA]</scope>
    <source>
        <strain evidence="1">CMW44962</strain>
    </source>
</reference>
<organism evidence="1 2">
    <name type="scientific">Teratosphaeria destructans</name>
    <dbReference type="NCBI Taxonomy" id="418781"/>
    <lineage>
        <taxon>Eukaryota</taxon>
        <taxon>Fungi</taxon>
        <taxon>Dikarya</taxon>
        <taxon>Ascomycota</taxon>
        <taxon>Pezizomycotina</taxon>
        <taxon>Dothideomycetes</taxon>
        <taxon>Dothideomycetidae</taxon>
        <taxon>Mycosphaerellales</taxon>
        <taxon>Teratosphaeriaceae</taxon>
        <taxon>Teratosphaeria</taxon>
    </lineage>
</organism>
<proteinExistence type="predicted"/>
<name>A0A9W7W0D2_9PEZI</name>
<evidence type="ECO:0000313" key="2">
    <source>
        <dbReference type="Proteomes" id="UP001138500"/>
    </source>
</evidence>
<sequence length="113" mass="12337">MPFLGDVLRQSEHRLTSIKYGPGEFPDSLMLLSCELLYTPLSEANDVGISAMFIEDACADLEPGMHECSLRGASDGVHEDRPDRLVPSAAQEGYLAFQDDSGMAINRADDTMI</sequence>
<dbReference type="AlphaFoldDB" id="A0A9W7W0D2"/>
<gene>
    <name evidence="1" type="ORF">Tdes44962_MAKER04413</name>
</gene>
<protein>
    <submittedName>
        <fullName evidence="1">Uncharacterized protein</fullName>
    </submittedName>
</protein>
<accession>A0A9W7W0D2</accession>
<dbReference type="Proteomes" id="UP001138500">
    <property type="component" value="Unassembled WGS sequence"/>
</dbReference>
<reference evidence="1 2" key="2">
    <citation type="journal article" date="2021" name="Curr. Genet.">
        <title>Genetic response to nitrogen starvation in the aggressive Eucalyptus foliar pathogen Teratosphaeria destructans.</title>
        <authorList>
            <person name="Havenga M."/>
            <person name="Wingfield B.D."/>
            <person name="Wingfield M.J."/>
            <person name="Dreyer L.L."/>
            <person name="Roets F."/>
            <person name="Aylward J."/>
        </authorList>
    </citation>
    <scope>NUCLEOTIDE SEQUENCE [LARGE SCALE GENOMIC DNA]</scope>
    <source>
        <strain evidence="1">CMW44962</strain>
    </source>
</reference>
<keyword evidence="2" id="KW-1185">Reference proteome</keyword>